<reference evidence="22" key="1">
    <citation type="submission" date="2015-02" db="EMBL/GenBank/DDBJ databases">
        <title>Genome sequencing for Strongylocentrotus purpuratus.</title>
        <authorList>
            <person name="Murali S."/>
            <person name="Liu Y."/>
            <person name="Vee V."/>
            <person name="English A."/>
            <person name="Wang M."/>
            <person name="Skinner E."/>
            <person name="Han Y."/>
            <person name="Muzny D.M."/>
            <person name="Worley K.C."/>
            <person name="Gibbs R.A."/>
        </authorList>
    </citation>
    <scope>NUCLEOTIDE SEQUENCE</scope>
</reference>
<comment type="function">
    <text evidence="12">Mitochondrial cysteine-specific aminoacyl-tRNA synthetase that catalyzes the ATP-dependent ligation of cysteine to tRNA(Cys).</text>
</comment>
<keyword evidence="7" id="KW-0862">Zinc</keyword>
<evidence type="ECO:0000256" key="19">
    <source>
        <dbReference type="SAM" id="MobiDB-lite"/>
    </source>
</evidence>
<dbReference type="FunCoup" id="A0A7M7SWT0">
    <property type="interactions" value="200"/>
</dbReference>
<dbReference type="InterPro" id="IPR014729">
    <property type="entry name" value="Rossmann-like_a/b/a_fold"/>
</dbReference>
<keyword evidence="22" id="KW-1185">Reference proteome</keyword>
<dbReference type="GeneID" id="592274"/>
<sequence length="599" mass="68561">MGLRVITTDFAFGRHGRMSNLYKQCRTLFWRRDVCTSSSSMSAPVRYPVQKDGRTTVHVLNSLTAAHDRKSAKKEPLLLMNKNVATWFACGPTVYDSAHIGHASSYVRFDIIRRILAEFFQTSVVMVMGITDIDDKIIRRSHEQNLKDFRELAGFYEREFYQDMQHLNVLPATVYTRVSDHIPEILTFIDSIIKNGYGYSTSSGSVYFNVDAFTLERYDKLASQDLDVQHDEGKEFIDPEKRHPRDFALWKGVKPGEPWWDAPWGKGRPGWHIECSAMSKAIFGERLDIHTGGRDLAFPHHNNEIAQCEACFNSNQWANYFLHSGHLYRKYDADKMSKSLQNVVSIQDFLKTYTPNQFRFLCLMSKYDHDLEYGPDTMQQAVVLHRQMSAFLNDADAYVKGQICCKPFNEAELMQRLETTREEVIEALADDFDTKRALDCIMKLAHTCNSNFSQVSEDTSGRSPGAVAAVATYINQVLSNLGLHMSTRSSTQFDQSSQAMTVALDTLVNFRQDVRRWALTDQEDHGISSVSQSSHGDSDDVRQRRRKLMKERAPLLNACDHVRDTLTQNGIQIKDRGATATWEFVEKQKPVKTEDETDR</sequence>
<dbReference type="GO" id="GO:0046872">
    <property type="term" value="F:metal ion binding"/>
    <property type="evidence" value="ECO:0007669"/>
    <property type="project" value="UniProtKB-KW"/>
</dbReference>
<comment type="cofactor">
    <cofactor evidence="1">
        <name>Zn(2+)</name>
        <dbReference type="ChEBI" id="CHEBI:29105"/>
    </cofactor>
</comment>
<dbReference type="RefSeq" id="XP_030837059.1">
    <property type="nucleotide sequence ID" value="XM_030981199.1"/>
</dbReference>
<dbReference type="CTD" id="79587"/>
<dbReference type="AlphaFoldDB" id="A0A7M7SWT0"/>
<dbReference type="PANTHER" id="PTHR10890">
    <property type="entry name" value="CYSTEINYL-TRNA SYNTHETASE"/>
    <property type="match status" value="1"/>
</dbReference>
<dbReference type="PANTHER" id="PTHR10890:SF27">
    <property type="entry name" value="CYSTEINE--TRNA LIGASE, MITOCHONDRIAL-RELATED"/>
    <property type="match status" value="1"/>
</dbReference>
<evidence type="ECO:0000256" key="12">
    <source>
        <dbReference type="ARBA" id="ARBA00043868"/>
    </source>
</evidence>
<dbReference type="CDD" id="cd00672">
    <property type="entry name" value="CysRS_core"/>
    <property type="match status" value="1"/>
</dbReference>
<comment type="catalytic activity">
    <reaction evidence="14">
        <text>S-disulfanyl-L-cysteine + tRNA(Cys) + ATP = (S)-disulfanyl-L-cysteinyl-tRNA(Cys) + AMP + diphosphate</text>
        <dbReference type="Rhea" id="RHEA:78651"/>
        <dbReference type="Rhea" id="RHEA-COMP:9661"/>
        <dbReference type="Rhea" id="RHEA-COMP:19120"/>
        <dbReference type="ChEBI" id="CHEBI:30616"/>
        <dbReference type="ChEBI" id="CHEBI:33019"/>
        <dbReference type="ChEBI" id="CHEBI:78442"/>
        <dbReference type="ChEBI" id="CHEBI:229465"/>
        <dbReference type="ChEBI" id="CHEBI:229521"/>
        <dbReference type="ChEBI" id="CHEBI:456215"/>
    </reaction>
    <physiologicalReaction direction="left-to-right" evidence="14">
        <dbReference type="Rhea" id="RHEA:78652"/>
    </physiologicalReaction>
</comment>
<dbReference type="Proteomes" id="UP000007110">
    <property type="component" value="Unassembled WGS sequence"/>
</dbReference>
<comment type="catalytic activity">
    <reaction evidence="15">
        <text>2 L-cysteine = S-sulfanyl-L-cysteine + L-alanine</text>
        <dbReference type="Rhea" id="RHEA:78543"/>
        <dbReference type="ChEBI" id="CHEBI:35235"/>
        <dbReference type="ChEBI" id="CHEBI:57972"/>
        <dbReference type="ChEBI" id="CHEBI:58591"/>
    </reaction>
    <physiologicalReaction direction="left-to-right" evidence="15">
        <dbReference type="Rhea" id="RHEA:78544"/>
    </physiologicalReaction>
</comment>
<organism evidence="21 22">
    <name type="scientific">Strongylocentrotus purpuratus</name>
    <name type="common">Purple sea urchin</name>
    <dbReference type="NCBI Taxonomy" id="7668"/>
    <lineage>
        <taxon>Eukaryota</taxon>
        <taxon>Metazoa</taxon>
        <taxon>Echinodermata</taxon>
        <taxon>Eleutherozoa</taxon>
        <taxon>Echinozoa</taxon>
        <taxon>Echinoidea</taxon>
        <taxon>Euechinoidea</taxon>
        <taxon>Echinacea</taxon>
        <taxon>Camarodonta</taxon>
        <taxon>Echinidea</taxon>
        <taxon>Strongylocentrotidae</taxon>
        <taxon>Strongylocentrotus</taxon>
    </lineage>
</organism>
<comment type="catalytic activity">
    <reaction evidence="17">
        <text>S-sulfanyl-L-cysteine + tRNA(Cys) + ATP = (S)-sulfanyl-L-cysteinyl-tRNA(Cys) + AMP + diphosphate</text>
        <dbReference type="Rhea" id="RHEA:78647"/>
        <dbReference type="Rhea" id="RHEA-COMP:9661"/>
        <dbReference type="Rhea" id="RHEA-COMP:19119"/>
        <dbReference type="ChEBI" id="CHEBI:30616"/>
        <dbReference type="ChEBI" id="CHEBI:33019"/>
        <dbReference type="ChEBI" id="CHEBI:58591"/>
        <dbReference type="ChEBI" id="CHEBI:78442"/>
        <dbReference type="ChEBI" id="CHEBI:229520"/>
        <dbReference type="ChEBI" id="CHEBI:456215"/>
    </reaction>
    <physiologicalReaction direction="left-to-right" evidence="17">
        <dbReference type="Rhea" id="RHEA:78648"/>
    </physiologicalReaction>
</comment>
<evidence type="ECO:0000313" key="21">
    <source>
        <dbReference type="EnsemblMetazoa" id="XP_030837059"/>
    </source>
</evidence>
<keyword evidence="4" id="KW-0436">Ligase</keyword>
<dbReference type="InterPro" id="IPR032678">
    <property type="entry name" value="tRNA-synt_1_cat_dom"/>
</dbReference>
<evidence type="ECO:0000256" key="13">
    <source>
        <dbReference type="ARBA" id="ARBA00045476"/>
    </source>
</evidence>
<dbReference type="Gene3D" id="3.40.50.620">
    <property type="entry name" value="HUPs"/>
    <property type="match status" value="1"/>
</dbReference>
<dbReference type="SUPFAM" id="SSF52374">
    <property type="entry name" value="Nucleotidylyl transferase"/>
    <property type="match status" value="1"/>
</dbReference>
<evidence type="ECO:0000256" key="17">
    <source>
        <dbReference type="ARBA" id="ARBA00048609"/>
    </source>
</evidence>
<evidence type="ECO:0000256" key="10">
    <source>
        <dbReference type="ARBA" id="ARBA00023146"/>
    </source>
</evidence>
<dbReference type="PRINTS" id="PR00983">
    <property type="entry name" value="TRNASYNTHCYS"/>
</dbReference>
<evidence type="ECO:0000256" key="11">
    <source>
        <dbReference type="ARBA" id="ARBA00031499"/>
    </source>
</evidence>
<proteinExistence type="inferred from homology"/>
<keyword evidence="10" id="KW-0030">Aminoacyl-tRNA synthetase</keyword>
<evidence type="ECO:0000256" key="16">
    <source>
        <dbReference type="ARBA" id="ARBA00047731"/>
    </source>
</evidence>
<dbReference type="OMA" id="HAWPASE"/>
<dbReference type="Pfam" id="PF01406">
    <property type="entry name" value="tRNA-synt_1e"/>
    <property type="match status" value="1"/>
</dbReference>
<dbReference type="HAMAP" id="MF_00041">
    <property type="entry name" value="Cys_tRNA_synth"/>
    <property type="match status" value="1"/>
</dbReference>
<dbReference type="NCBIfam" id="TIGR00435">
    <property type="entry name" value="cysS"/>
    <property type="match status" value="1"/>
</dbReference>
<comment type="catalytic activity">
    <reaction evidence="18">
        <text>tRNA(Cys) + L-cysteine + ATP = L-cysteinyl-tRNA(Cys) + AMP + diphosphate</text>
        <dbReference type="Rhea" id="RHEA:17773"/>
        <dbReference type="Rhea" id="RHEA-COMP:9661"/>
        <dbReference type="Rhea" id="RHEA-COMP:9679"/>
        <dbReference type="ChEBI" id="CHEBI:30616"/>
        <dbReference type="ChEBI" id="CHEBI:33019"/>
        <dbReference type="ChEBI" id="CHEBI:35235"/>
        <dbReference type="ChEBI" id="CHEBI:78442"/>
        <dbReference type="ChEBI" id="CHEBI:78517"/>
        <dbReference type="ChEBI" id="CHEBI:456215"/>
        <dbReference type="EC" id="6.1.1.16"/>
    </reaction>
    <physiologicalReaction direction="right-to-left" evidence="18">
        <dbReference type="Rhea" id="RHEA:17775"/>
    </physiologicalReaction>
</comment>
<feature type="region of interest" description="Disordered" evidence="19">
    <location>
        <begin position="522"/>
        <end position="545"/>
    </location>
</feature>
<dbReference type="InterPro" id="IPR009080">
    <property type="entry name" value="tRNAsynth_Ia_anticodon-bd"/>
</dbReference>
<evidence type="ECO:0000256" key="7">
    <source>
        <dbReference type="ARBA" id="ARBA00022833"/>
    </source>
</evidence>
<evidence type="ECO:0000256" key="15">
    <source>
        <dbReference type="ARBA" id="ARBA00047548"/>
    </source>
</evidence>
<accession>A0A7M7SWT0</accession>
<keyword evidence="9" id="KW-0648">Protein biosynthesis</keyword>
<evidence type="ECO:0000256" key="1">
    <source>
        <dbReference type="ARBA" id="ARBA00001947"/>
    </source>
</evidence>
<evidence type="ECO:0000256" key="9">
    <source>
        <dbReference type="ARBA" id="ARBA00022917"/>
    </source>
</evidence>
<evidence type="ECO:0000256" key="4">
    <source>
        <dbReference type="ARBA" id="ARBA00022598"/>
    </source>
</evidence>
<dbReference type="GO" id="GO:0004817">
    <property type="term" value="F:cysteine-tRNA ligase activity"/>
    <property type="evidence" value="ECO:0000318"/>
    <property type="project" value="GO_Central"/>
</dbReference>
<keyword evidence="8" id="KW-0067">ATP-binding</keyword>
<dbReference type="EnsemblMetazoa" id="XM_030981199">
    <property type="protein sequence ID" value="XP_030837059"/>
    <property type="gene ID" value="LOC592274"/>
</dbReference>
<comment type="function">
    <text evidence="13">In addition to its role as an aminoacyl-tRNA synthetase, has also cysteine persulfide synthase activity. Produces reactive persulfide species such as cysteine persulfide (CysSSH) from substrate cysteine and mediate direct incorporation of CysSSH into proteins during translations, resulting in protein persulfides and polysulfides. CysSSHs behave as potent antioxidants and cellular protectants.</text>
</comment>
<dbReference type="KEGG" id="spu:592274"/>
<comment type="similarity">
    <text evidence="2">Belongs to the class-I aminoacyl-tRNA synthetase family.</text>
</comment>
<evidence type="ECO:0000256" key="5">
    <source>
        <dbReference type="ARBA" id="ARBA00022723"/>
    </source>
</evidence>
<evidence type="ECO:0000256" key="3">
    <source>
        <dbReference type="ARBA" id="ARBA00012832"/>
    </source>
</evidence>
<dbReference type="SUPFAM" id="SSF47323">
    <property type="entry name" value="Anticodon-binding domain of a subclass of class I aminoacyl-tRNA synthetases"/>
    <property type="match status" value="1"/>
</dbReference>
<dbReference type="OrthoDB" id="438179at2759"/>
<dbReference type="GO" id="GO:0005524">
    <property type="term" value="F:ATP binding"/>
    <property type="evidence" value="ECO:0000318"/>
    <property type="project" value="GO_Central"/>
</dbReference>
<dbReference type="InterPro" id="IPR024909">
    <property type="entry name" value="Cys-tRNA/MSH_ligase"/>
</dbReference>
<comment type="catalytic activity">
    <reaction evidence="16">
        <text>S-sulfanyl-L-cysteine + L-cysteine = S-disulfanyl-L-cysteine + L-alanine</text>
        <dbReference type="Rhea" id="RHEA:78627"/>
        <dbReference type="ChEBI" id="CHEBI:35235"/>
        <dbReference type="ChEBI" id="CHEBI:57972"/>
        <dbReference type="ChEBI" id="CHEBI:58591"/>
        <dbReference type="ChEBI" id="CHEBI:229465"/>
    </reaction>
    <physiologicalReaction direction="left-to-right" evidence="16">
        <dbReference type="Rhea" id="RHEA:78628"/>
    </physiologicalReaction>
</comment>
<keyword evidence="6" id="KW-0547">Nucleotide-binding</keyword>
<reference evidence="21" key="2">
    <citation type="submission" date="2021-01" db="UniProtKB">
        <authorList>
            <consortium name="EnsemblMetazoa"/>
        </authorList>
    </citation>
    <scope>IDENTIFICATION</scope>
</reference>
<dbReference type="EC" id="6.1.1.16" evidence="3"/>
<protein>
    <recommendedName>
        <fullName evidence="3">cysteine--tRNA ligase</fullName>
        <ecNumber evidence="3">6.1.1.16</ecNumber>
    </recommendedName>
    <alternativeName>
        <fullName evidence="11">Cysteinyl-tRNA synthetase</fullName>
    </alternativeName>
</protein>
<dbReference type="GO" id="GO:0006423">
    <property type="term" value="P:cysteinyl-tRNA aminoacylation"/>
    <property type="evidence" value="ECO:0000318"/>
    <property type="project" value="GO_Central"/>
</dbReference>
<evidence type="ECO:0000256" key="14">
    <source>
        <dbReference type="ARBA" id="ARBA00047499"/>
    </source>
</evidence>
<evidence type="ECO:0000313" key="22">
    <source>
        <dbReference type="Proteomes" id="UP000007110"/>
    </source>
</evidence>
<evidence type="ECO:0000259" key="20">
    <source>
        <dbReference type="Pfam" id="PF01406"/>
    </source>
</evidence>
<evidence type="ECO:0000256" key="8">
    <source>
        <dbReference type="ARBA" id="ARBA00022840"/>
    </source>
</evidence>
<dbReference type="InParanoid" id="A0A7M7SWT0"/>
<dbReference type="GO" id="GO:0005737">
    <property type="term" value="C:cytoplasm"/>
    <property type="evidence" value="ECO:0000318"/>
    <property type="project" value="GO_Central"/>
</dbReference>
<evidence type="ECO:0000256" key="2">
    <source>
        <dbReference type="ARBA" id="ARBA00005594"/>
    </source>
</evidence>
<feature type="domain" description="tRNA synthetases class I catalytic" evidence="20">
    <location>
        <begin position="81"/>
        <end position="381"/>
    </location>
</feature>
<dbReference type="Gene3D" id="1.20.120.1910">
    <property type="entry name" value="Cysteine-tRNA ligase, C-terminal anti-codon recognition domain"/>
    <property type="match status" value="1"/>
</dbReference>
<evidence type="ECO:0000256" key="18">
    <source>
        <dbReference type="ARBA" id="ARBA00049046"/>
    </source>
</evidence>
<name>A0A7M7SWT0_STRPU</name>
<dbReference type="FunFam" id="3.40.50.620:FF:000027">
    <property type="entry name" value="Cysteine--tRNA ligase, cytoplasmic"/>
    <property type="match status" value="1"/>
</dbReference>
<evidence type="ECO:0000256" key="6">
    <source>
        <dbReference type="ARBA" id="ARBA00022741"/>
    </source>
</evidence>
<dbReference type="InterPro" id="IPR015803">
    <property type="entry name" value="Cys-tRNA-ligase"/>
</dbReference>
<keyword evidence="5" id="KW-0479">Metal-binding</keyword>